<evidence type="ECO:0000313" key="3">
    <source>
        <dbReference type="Proteomes" id="UP000807025"/>
    </source>
</evidence>
<comment type="caution">
    <text evidence="2">The sequence shown here is derived from an EMBL/GenBank/DDBJ whole genome shotgun (WGS) entry which is preliminary data.</text>
</comment>
<name>A0A9P5ZR02_PLEER</name>
<accession>A0A9P5ZR02</accession>
<proteinExistence type="predicted"/>
<organism evidence="2 3">
    <name type="scientific">Pleurotus eryngii</name>
    <name type="common">Boletus of the steppes</name>
    <dbReference type="NCBI Taxonomy" id="5323"/>
    <lineage>
        <taxon>Eukaryota</taxon>
        <taxon>Fungi</taxon>
        <taxon>Dikarya</taxon>
        <taxon>Basidiomycota</taxon>
        <taxon>Agaricomycotina</taxon>
        <taxon>Agaricomycetes</taxon>
        <taxon>Agaricomycetidae</taxon>
        <taxon>Agaricales</taxon>
        <taxon>Pleurotineae</taxon>
        <taxon>Pleurotaceae</taxon>
        <taxon>Pleurotus</taxon>
    </lineage>
</organism>
<feature type="region of interest" description="Disordered" evidence="1">
    <location>
        <begin position="20"/>
        <end position="205"/>
    </location>
</feature>
<dbReference type="OrthoDB" id="3270451at2759"/>
<feature type="compositionally biased region" description="Polar residues" evidence="1">
    <location>
        <begin position="144"/>
        <end position="159"/>
    </location>
</feature>
<dbReference type="EMBL" id="MU154594">
    <property type="protein sequence ID" value="KAF9492882.1"/>
    <property type="molecule type" value="Genomic_DNA"/>
</dbReference>
<evidence type="ECO:0000313" key="2">
    <source>
        <dbReference type="EMBL" id="KAF9492882.1"/>
    </source>
</evidence>
<dbReference type="Proteomes" id="UP000807025">
    <property type="component" value="Unassembled WGS sequence"/>
</dbReference>
<keyword evidence="3" id="KW-1185">Reference proteome</keyword>
<gene>
    <name evidence="2" type="ORF">BDN71DRAFT_1509100</name>
</gene>
<dbReference type="AlphaFoldDB" id="A0A9P5ZR02"/>
<sequence>MHIKILLDKQHFFRWLEPLFPSSTPPPQQIQHIAPPQAPPPSPRAPSRALTPLPPGNDPSLRPTNPTLMPKSRDSSGSDINMEPIVGDIREDDETEGGNGRKDQETGGGSGSDSNETSSGIGGDSNKTLQKRKNPFDKGGQADGPSTTKRTRSSAQNEQGKGGPTNKKAKSKSTTMVPKSLSEKPAGSQQDGREGRMSQKHYADQEAKIKMPCLVGTSTTKKLWALLQQKGDPSASRPINWSDMLDSINKKVLDSEEYEAF</sequence>
<feature type="compositionally biased region" description="Basic and acidic residues" evidence="1">
    <location>
        <begin position="191"/>
        <end position="205"/>
    </location>
</feature>
<protein>
    <submittedName>
        <fullName evidence="2">Uncharacterized protein</fullName>
    </submittedName>
</protein>
<reference evidence="2" key="1">
    <citation type="submission" date="2020-11" db="EMBL/GenBank/DDBJ databases">
        <authorList>
            <consortium name="DOE Joint Genome Institute"/>
            <person name="Ahrendt S."/>
            <person name="Riley R."/>
            <person name="Andreopoulos W."/>
            <person name="Labutti K."/>
            <person name="Pangilinan J."/>
            <person name="Ruiz-Duenas F.J."/>
            <person name="Barrasa J.M."/>
            <person name="Sanchez-Garcia M."/>
            <person name="Camarero S."/>
            <person name="Miyauchi S."/>
            <person name="Serrano A."/>
            <person name="Linde D."/>
            <person name="Babiker R."/>
            <person name="Drula E."/>
            <person name="Ayuso-Fernandez I."/>
            <person name="Pacheco R."/>
            <person name="Padilla G."/>
            <person name="Ferreira P."/>
            <person name="Barriuso J."/>
            <person name="Kellner H."/>
            <person name="Castanera R."/>
            <person name="Alfaro M."/>
            <person name="Ramirez L."/>
            <person name="Pisabarro A.G."/>
            <person name="Kuo A."/>
            <person name="Tritt A."/>
            <person name="Lipzen A."/>
            <person name="He G."/>
            <person name="Yan M."/>
            <person name="Ng V."/>
            <person name="Cullen D."/>
            <person name="Martin F."/>
            <person name="Rosso M.-N."/>
            <person name="Henrissat B."/>
            <person name="Hibbett D."/>
            <person name="Martinez A.T."/>
            <person name="Grigoriev I.V."/>
        </authorList>
    </citation>
    <scope>NUCLEOTIDE SEQUENCE</scope>
    <source>
        <strain evidence="2">ATCC 90797</strain>
    </source>
</reference>
<evidence type="ECO:0000256" key="1">
    <source>
        <dbReference type="SAM" id="MobiDB-lite"/>
    </source>
</evidence>